<keyword evidence="10" id="KW-1185">Reference proteome</keyword>
<evidence type="ECO:0000256" key="7">
    <source>
        <dbReference type="ARBA" id="ARBA00048037"/>
    </source>
</evidence>
<dbReference type="Gene3D" id="3.30.930.10">
    <property type="entry name" value="Bira Bifunctional Protein, Domain 2"/>
    <property type="match status" value="1"/>
</dbReference>
<dbReference type="Proteomes" id="UP000477488">
    <property type="component" value="Unassembled WGS sequence"/>
</dbReference>
<protein>
    <recommendedName>
        <fullName evidence="3">lipoate--protein ligase</fullName>
        <ecNumber evidence="3">6.3.1.20</ecNumber>
    </recommendedName>
</protein>
<proteinExistence type="predicted"/>
<evidence type="ECO:0000259" key="8">
    <source>
        <dbReference type="PROSITE" id="PS51733"/>
    </source>
</evidence>
<dbReference type="NCBIfam" id="TIGR00545">
    <property type="entry name" value="lipoyltrans"/>
    <property type="match status" value="1"/>
</dbReference>
<dbReference type="GO" id="GO:0005524">
    <property type="term" value="F:ATP binding"/>
    <property type="evidence" value="ECO:0007669"/>
    <property type="project" value="UniProtKB-KW"/>
</dbReference>
<dbReference type="InterPro" id="IPR019491">
    <property type="entry name" value="Lipoate_protein_ligase_C"/>
</dbReference>
<organism evidence="9 10">
    <name type="scientific">Desulfovibrio porci</name>
    <dbReference type="NCBI Taxonomy" id="2605782"/>
    <lineage>
        <taxon>Bacteria</taxon>
        <taxon>Pseudomonadati</taxon>
        <taxon>Thermodesulfobacteriota</taxon>
        <taxon>Desulfovibrionia</taxon>
        <taxon>Desulfovibrionales</taxon>
        <taxon>Desulfovibrionaceae</taxon>
        <taxon>Desulfovibrio</taxon>
    </lineage>
</organism>
<dbReference type="SUPFAM" id="SSF82649">
    <property type="entry name" value="SufE/NifU"/>
    <property type="match status" value="1"/>
</dbReference>
<comment type="pathway">
    <text evidence="1">Protein modification; protein lipoylation via exogenous pathway; protein N(6)-(lipoyl)lysine from lipoate: step 2/2.</text>
</comment>
<dbReference type="PANTHER" id="PTHR12561">
    <property type="entry name" value="LIPOATE-PROTEIN LIGASE"/>
    <property type="match status" value="1"/>
</dbReference>
<gene>
    <name evidence="9" type="ORF">FYJ44_04610</name>
</gene>
<evidence type="ECO:0000256" key="6">
    <source>
        <dbReference type="ARBA" id="ARBA00022840"/>
    </source>
</evidence>
<evidence type="ECO:0000256" key="2">
    <source>
        <dbReference type="ARBA" id="ARBA00005124"/>
    </source>
</evidence>
<keyword evidence="5" id="KW-0547">Nucleotide-binding</keyword>
<dbReference type="GO" id="GO:0016979">
    <property type="term" value="F:lipoate-protein ligase activity"/>
    <property type="evidence" value="ECO:0007669"/>
    <property type="project" value="UniProtKB-EC"/>
</dbReference>
<reference evidence="9 10" key="1">
    <citation type="submission" date="2019-09" db="EMBL/GenBank/DDBJ databases">
        <title>In-depth cultivation of the pig gut microbiome towards novel bacterial diversity and tailored functional studies.</title>
        <authorList>
            <person name="Wylensek D."/>
            <person name="Hitch T.C.A."/>
            <person name="Clavel T."/>
        </authorList>
    </citation>
    <scope>NUCLEOTIDE SEQUENCE [LARGE SCALE GENOMIC DNA]</scope>
    <source>
        <strain evidence="9 10">PG-178-WT-4</strain>
    </source>
</reference>
<name>A0A6L5XK43_9BACT</name>
<feature type="domain" description="BPL/LPL catalytic" evidence="8">
    <location>
        <begin position="27"/>
        <end position="214"/>
    </location>
</feature>
<dbReference type="Pfam" id="PF10437">
    <property type="entry name" value="Lip_prot_lig_C"/>
    <property type="match status" value="1"/>
</dbReference>
<dbReference type="Pfam" id="PF21948">
    <property type="entry name" value="LplA-B_cat"/>
    <property type="match status" value="1"/>
</dbReference>
<evidence type="ECO:0000313" key="10">
    <source>
        <dbReference type="Proteomes" id="UP000477488"/>
    </source>
</evidence>
<sequence>MDFLTLSSLDPAFNLALEEQLFLSLPLEHPGYFLLWQNGPSIIVGRHQCTSEEINADFVRRENLPVVRRITGGGAVYHDTGNLNFSFIENAHGLEKVDFRRYLEPVRESLRDVGVRAEISGRNDLEVDGRKVSGSGQRIHRGKVLHHGTLLVNVDFERLSEALNVDPEKIRSKGVASVRARVRNLSECWAPGTDMGSLKCCLLRHCADGAARLDMRDYAAAQALAESKYRQWNWNYGASPAFTEEKRRRFPWGSVNLRLGVRNGHIADCRIYGDFFANAEIGELENMFAGLRYDSESLAKALEDVPLEMYFSGCDPEETRRFFVE</sequence>
<dbReference type="AlphaFoldDB" id="A0A6L5XK43"/>
<dbReference type="GO" id="GO:0005737">
    <property type="term" value="C:cytoplasm"/>
    <property type="evidence" value="ECO:0007669"/>
    <property type="project" value="TreeGrafter"/>
</dbReference>
<evidence type="ECO:0000313" key="9">
    <source>
        <dbReference type="EMBL" id="MSS27341.1"/>
    </source>
</evidence>
<keyword evidence="4 9" id="KW-0436">Ligase</keyword>
<comment type="caution">
    <text evidence="9">The sequence shown here is derived from an EMBL/GenBank/DDBJ whole genome shotgun (WGS) entry which is preliminary data.</text>
</comment>
<dbReference type="GO" id="GO:0017118">
    <property type="term" value="F:lipoyltransferase activity"/>
    <property type="evidence" value="ECO:0007669"/>
    <property type="project" value="TreeGrafter"/>
</dbReference>
<dbReference type="EC" id="6.3.1.20" evidence="3"/>
<dbReference type="PANTHER" id="PTHR12561:SF3">
    <property type="entry name" value="LIPOYLTRANSFERASE 1, MITOCHONDRIAL"/>
    <property type="match status" value="1"/>
</dbReference>
<dbReference type="CDD" id="cd16443">
    <property type="entry name" value="LplA"/>
    <property type="match status" value="1"/>
</dbReference>
<dbReference type="InterPro" id="IPR004143">
    <property type="entry name" value="BPL_LPL_catalytic"/>
</dbReference>
<dbReference type="RefSeq" id="WP_154509593.1">
    <property type="nucleotide sequence ID" value="NZ_VUMH01000003.1"/>
</dbReference>
<comment type="pathway">
    <text evidence="2">Protein modification; protein lipoylation via exogenous pathway; protein N(6)-(lipoyl)lysine from lipoate: step 1/2.</text>
</comment>
<dbReference type="Gene3D" id="3.30.390.50">
    <property type="entry name" value="CO dehydrogenase flavoprotein, C-terminal domain"/>
    <property type="match status" value="1"/>
</dbReference>
<keyword evidence="6" id="KW-0067">ATP-binding</keyword>
<comment type="catalytic activity">
    <reaction evidence="7">
        <text>L-lysyl-[lipoyl-carrier protein] + (R)-lipoate + ATP = N(6)-[(R)-lipoyl]-L-lysyl-[lipoyl-carrier protein] + AMP + diphosphate + H(+)</text>
        <dbReference type="Rhea" id="RHEA:49288"/>
        <dbReference type="Rhea" id="RHEA-COMP:10500"/>
        <dbReference type="Rhea" id="RHEA-COMP:10502"/>
        <dbReference type="ChEBI" id="CHEBI:15378"/>
        <dbReference type="ChEBI" id="CHEBI:29969"/>
        <dbReference type="ChEBI" id="CHEBI:30616"/>
        <dbReference type="ChEBI" id="CHEBI:33019"/>
        <dbReference type="ChEBI" id="CHEBI:83088"/>
        <dbReference type="ChEBI" id="CHEBI:83099"/>
        <dbReference type="ChEBI" id="CHEBI:456215"/>
        <dbReference type="EC" id="6.3.1.20"/>
    </reaction>
</comment>
<evidence type="ECO:0000256" key="1">
    <source>
        <dbReference type="ARBA" id="ARBA00005085"/>
    </source>
</evidence>
<evidence type="ECO:0000256" key="5">
    <source>
        <dbReference type="ARBA" id="ARBA00022741"/>
    </source>
</evidence>
<dbReference type="PROSITE" id="PS51733">
    <property type="entry name" value="BPL_LPL_CATALYTIC"/>
    <property type="match status" value="1"/>
</dbReference>
<evidence type="ECO:0000256" key="4">
    <source>
        <dbReference type="ARBA" id="ARBA00022598"/>
    </source>
</evidence>
<dbReference type="InterPro" id="IPR004562">
    <property type="entry name" value="LipoylTrfase_LipoateP_Ligase"/>
</dbReference>
<dbReference type="InterPro" id="IPR045864">
    <property type="entry name" value="aa-tRNA-synth_II/BPL/LPL"/>
</dbReference>
<dbReference type="UniPathway" id="UPA00537">
    <property type="reaction ID" value="UER00594"/>
</dbReference>
<dbReference type="EMBL" id="VUMH01000003">
    <property type="protein sequence ID" value="MSS27341.1"/>
    <property type="molecule type" value="Genomic_DNA"/>
</dbReference>
<dbReference type="GO" id="GO:0009249">
    <property type="term" value="P:protein lipoylation"/>
    <property type="evidence" value="ECO:0007669"/>
    <property type="project" value="InterPro"/>
</dbReference>
<evidence type="ECO:0000256" key="3">
    <source>
        <dbReference type="ARBA" id="ARBA00012367"/>
    </source>
</evidence>
<dbReference type="SUPFAM" id="SSF55681">
    <property type="entry name" value="Class II aaRS and biotin synthetases"/>
    <property type="match status" value="1"/>
</dbReference>
<accession>A0A6L5XK43</accession>